<dbReference type="Proteomes" id="UP001141552">
    <property type="component" value="Unassembled WGS sequence"/>
</dbReference>
<name>A0A9Q0EXL8_9ROSI</name>
<proteinExistence type="predicted"/>
<dbReference type="PROSITE" id="PS50013">
    <property type="entry name" value="CHROMO_2"/>
    <property type="match status" value="1"/>
</dbReference>
<evidence type="ECO:0000259" key="1">
    <source>
        <dbReference type="PROSITE" id="PS50013"/>
    </source>
</evidence>
<accession>A0A9Q0EXL8</accession>
<dbReference type="OrthoDB" id="5554229at2759"/>
<organism evidence="2 3">
    <name type="scientific">Turnera subulata</name>
    <dbReference type="NCBI Taxonomy" id="218843"/>
    <lineage>
        <taxon>Eukaryota</taxon>
        <taxon>Viridiplantae</taxon>
        <taxon>Streptophyta</taxon>
        <taxon>Embryophyta</taxon>
        <taxon>Tracheophyta</taxon>
        <taxon>Spermatophyta</taxon>
        <taxon>Magnoliopsida</taxon>
        <taxon>eudicotyledons</taxon>
        <taxon>Gunneridae</taxon>
        <taxon>Pentapetalae</taxon>
        <taxon>rosids</taxon>
        <taxon>fabids</taxon>
        <taxon>Malpighiales</taxon>
        <taxon>Passifloraceae</taxon>
        <taxon>Turnera</taxon>
    </lineage>
</organism>
<evidence type="ECO:0000313" key="2">
    <source>
        <dbReference type="EMBL" id="KAJ4821771.1"/>
    </source>
</evidence>
<reference evidence="2" key="2">
    <citation type="journal article" date="2023" name="Plants (Basel)">
        <title>Annotation of the Turnera subulata (Passifloraceae) Draft Genome Reveals the S-Locus Evolved after the Divergence of Turneroideae from Passifloroideae in a Stepwise Manner.</title>
        <authorList>
            <person name="Henning P.M."/>
            <person name="Roalson E.H."/>
            <person name="Mir W."/>
            <person name="McCubbin A.G."/>
            <person name="Shore J.S."/>
        </authorList>
    </citation>
    <scope>NUCLEOTIDE SEQUENCE</scope>
    <source>
        <strain evidence="2">F60SS</strain>
    </source>
</reference>
<dbReference type="InterPro" id="IPR016197">
    <property type="entry name" value="Chromo-like_dom_sf"/>
</dbReference>
<dbReference type="SUPFAM" id="SSF54160">
    <property type="entry name" value="Chromo domain-like"/>
    <property type="match status" value="1"/>
</dbReference>
<keyword evidence="3" id="KW-1185">Reference proteome</keyword>
<protein>
    <recommendedName>
        <fullName evidence="1">Chromo domain-containing protein</fullName>
    </recommendedName>
</protein>
<dbReference type="Gene3D" id="2.40.50.40">
    <property type="match status" value="1"/>
</dbReference>
<dbReference type="EMBL" id="JAKUCV010007866">
    <property type="protein sequence ID" value="KAJ4821771.1"/>
    <property type="molecule type" value="Genomic_DNA"/>
</dbReference>
<evidence type="ECO:0000313" key="3">
    <source>
        <dbReference type="Proteomes" id="UP001141552"/>
    </source>
</evidence>
<feature type="domain" description="Chromo" evidence="1">
    <location>
        <begin position="3"/>
        <end position="44"/>
    </location>
</feature>
<reference evidence="2" key="1">
    <citation type="submission" date="2022-02" db="EMBL/GenBank/DDBJ databases">
        <authorList>
            <person name="Henning P.M."/>
            <person name="McCubbin A.G."/>
            <person name="Shore J.S."/>
        </authorList>
    </citation>
    <scope>NUCLEOTIDE SEQUENCE</scope>
    <source>
        <strain evidence="2">F60SS</strain>
        <tissue evidence="2">Leaves</tissue>
    </source>
</reference>
<comment type="caution">
    <text evidence="2">The sequence shown here is derived from an EMBL/GenBank/DDBJ whole genome shotgun (WGS) entry which is preliminary data.</text>
</comment>
<dbReference type="InterPro" id="IPR000953">
    <property type="entry name" value="Chromo/chromo_shadow_dom"/>
</dbReference>
<dbReference type="AlphaFoldDB" id="A0A9Q0EXL8"/>
<sequence>MILQPAEVLDTRVLQENDARVEEWLIRWEGLPSSAATWENKADLCRKYPSMNLEDKVQSGDGESELILSKPMRAEQLPLILVPQKSAYLRTSIHRVQAGTCVCVPEFDGPVGPTSSRSQKIALERTPGKGFDSRSVLFKPVKPVGG</sequence>
<gene>
    <name evidence="2" type="ORF">Tsubulata_035974</name>
</gene>
<dbReference type="Pfam" id="PF00385">
    <property type="entry name" value="Chromo"/>
    <property type="match status" value="1"/>
</dbReference>
<dbReference type="InterPro" id="IPR023780">
    <property type="entry name" value="Chromo_domain"/>
</dbReference>